<reference evidence="3 4" key="1">
    <citation type="submission" date="2016-10" db="EMBL/GenBank/DDBJ databases">
        <authorList>
            <person name="de Groot N.N."/>
        </authorList>
    </citation>
    <scope>NUCLEOTIDE SEQUENCE [LARGE SCALE GENOMIC DNA]</scope>
    <source>
        <strain evidence="3 4">CGMCC 1.7666</strain>
    </source>
</reference>
<evidence type="ECO:0000313" key="4">
    <source>
        <dbReference type="Proteomes" id="UP000199569"/>
    </source>
</evidence>
<dbReference type="InterPro" id="IPR005530">
    <property type="entry name" value="SPW"/>
</dbReference>
<dbReference type="Proteomes" id="UP000199569">
    <property type="component" value="Unassembled WGS sequence"/>
</dbReference>
<evidence type="ECO:0000259" key="2">
    <source>
        <dbReference type="Pfam" id="PF03779"/>
    </source>
</evidence>
<proteinExistence type="predicted"/>
<feature type="domain" description="SPW repeat-containing integral membrane" evidence="2">
    <location>
        <begin position="17"/>
        <end position="105"/>
    </location>
</feature>
<accession>A0A1G5KCS0</accession>
<feature type="transmembrane region" description="Helical" evidence="1">
    <location>
        <begin position="37"/>
        <end position="58"/>
    </location>
</feature>
<dbReference type="EMBL" id="FMVJ01000009">
    <property type="protein sequence ID" value="SCY98224.1"/>
    <property type="molecule type" value="Genomic_DNA"/>
</dbReference>
<protein>
    <submittedName>
        <fullName evidence="3">SPW repeat-containing protein</fullName>
    </submittedName>
</protein>
<feature type="transmembrane region" description="Helical" evidence="1">
    <location>
        <begin position="65"/>
        <end position="83"/>
    </location>
</feature>
<dbReference type="Pfam" id="PF03779">
    <property type="entry name" value="SPW"/>
    <property type="match status" value="1"/>
</dbReference>
<keyword evidence="1" id="KW-0472">Membrane</keyword>
<keyword evidence="1" id="KW-0812">Transmembrane</keyword>
<dbReference type="AlphaFoldDB" id="A0A1G5KCS0"/>
<evidence type="ECO:0000256" key="1">
    <source>
        <dbReference type="SAM" id="Phobius"/>
    </source>
</evidence>
<evidence type="ECO:0000313" key="3">
    <source>
        <dbReference type="EMBL" id="SCY98224.1"/>
    </source>
</evidence>
<feature type="transmembrane region" description="Helical" evidence="1">
    <location>
        <begin position="89"/>
        <end position="110"/>
    </location>
</feature>
<organism evidence="3 4">
    <name type="scientific">Microvirga guangxiensis</name>
    <dbReference type="NCBI Taxonomy" id="549386"/>
    <lineage>
        <taxon>Bacteria</taxon>
        <taxon>Pseudomonadati</taxon>
        <taxon>Pseudomonadota</taxon>
        <taxon>Alphaproteobacteria</taxon>
        <taxon>Hyphomicrobiales</taxon>
        <taxon>Methylobacteriaceae</taxon>
        <taxon>Microvirga</taxon>
    </lineage>
</organism>
<dbReference type="RefSeq" id="WP_091136727.1">
    <property type="nucleotide sequence ID" value="NZ_FMVJ01000009.1"/>
</dbReference>
<feature type="transmembrane region" description="Helical" evidence="1">
    <location>
        <begin position="12"/>
        <end position="31"/>
    </location>
</feature>
<sequence>MRISPPPKIPVIGYSVLGAAALLFVVPWAPGLSAEAVPAWSLWAVAALTAACGAYAVLVARRQAAWALLALVAWLFVAPWMLGFTASVMAFWAHVAASLGLAALATAIGWQSSKDDTSVAA</sequence>
<keyword evidence="1" id="KW-1133">Transmembrane helix</keyword>
<keyword evidence="4" id="KW-1185">Reference proteome</keyword>
<gene>
    <name evidence="3" type="ORF">SAMN02927923_03209</name>
</gene>
<name>A0A1G5KCS0_9HYPH</name>